<dbReference type="GeneID" id="25791279"/>
<feature type="compositionally biased region" description="Basic and acidic residues" evidence="1">
    <location>
        <begin position="327"/>
        <end position="348"/>
    </location>
</feature>
<keyword evidence="3" id="KW-1185">Reference proteome</keyword>
<accession>G9MFP4</accession>
<name>G9MFP4_HYPVG</name>
<comment type="caution">
    <text evidence="2">The sequence shown here is derived from an EMBL/GenBank/DDBJ whole genome shotgun (WGS) entry which is preliminary data.</text>
</comment>
<dbReference type="EMBL" id="ABDF02000001">
    <property type="protein sequence ID" value="EHK26791.1"/>
    <property type="molecule type" value="Genomic_DNA"/>
</dbReference>
<evidence type="ECO:0000313" key="3">
    <source>
        <dbReference type="Proteomes" id="UP000007115"/>
    </source>
</evidence>
<dbReference type="Proteomes" id="UP000007115">
    <property type="component" value="Unassembled WGS sequence"/>
</dbReference>
<dbReference type="STRING" id="413071.G9MFP4"/>
<dbReference type="InParanoid" id="G9MFP4"/>
<dbReference type="OrthoDB" id="4138492at2759"/>
<organism evidence="2 3">
    <name type="scientific">Hypocrea virens (strain Gv29-8 / FGSC 10586)</name>
    <name type="common">Gliocladium virens</name>
    <name type="synonym">Trichoderma virens</name>
    <dbReference type="NCBI Taxonomy" id="413071"/>
    <lineage>
        <taxon>Eukaryota</taxon>
        <taxon>Fungi</taxon>
        <taxon>Dikarya</taxon>
        <taxon>Ascomycota</taxon>
        <taxon>Pezizomycotina</taxon>
        <taxon>Sordariomycetes</taxon>
        <taxon>Hypocreomycetidae</taxon>
        <taxon>Hypocreales</taxon>
        <taxon>Hypocreaceae</taxon>
        <taxon>Trichoderma</taxon>
    </lineage>
</organism>
<dbReference type="HOGENOM" id="CLU_797083_0_0_1"/>
<gene>
    <name evidence="2" type="ORF">TRIVIDRAFT_217405</name>
</gene>
<dbReference type="eggNOG" id="ENOG502RVGM">
    <property type="taxonomic scope" value="Eukaryota"/>
</dbReference>
<feature type="region of interest" description="Disordered" evidence="1">
    <location>
        <begin position="305"/>
        <end position="348"/>
    </location>
</feature>
<reference evidence="2 3" key="1">
    <citation type="journal article" date="2011" name="Genome Biol.">
        <title>Comparative genome sequence analysis underscores mycoparasitism as the ancestral life style of Trichoderma.</title>
        <authorList>
            <person name="Kubicek C.P."/>
            <person name="Herrera-Estrella A."/>
            <person name="Seidl-Seiboth V."/>
            <person name="Martinez D.A."/>
            <person name="Druzhinina I.S."/>
            <person name="Thon M."/>
            <person name="Zeilinger S."/>
            <person name="Casas-Flores S."/>
            <person name="Horwitz B.A."/>
            <person name="Mukherjee P.K."/>
            <person name="Mukherjee M."/>
            <person name="Kredics L."/>
            <person name="Alcaraz L.D."/>
            <person name="Aerts A."/>
            <person name="Antal Z."/>
            <person name="Atanasova L."/>
            <person name="Cervantes-Badillo M.G."/>
            <person name="Challacombe J."/>
            <person name="Chertkov O."/>
            <person name="McCluskey K."/>
            <person name="Coulpier F."/>
            <person name="Deshpande N."/>
            <person name="von Doehren H."/>
            <person name="Ebbole D.J."/>
            <person name="Esquivel-Naranjo E.U."/>
            <person name="Fekete E."/>
            <person name="Flipphi M."/>
            <person name="Glaser F."/>
            <person name="Gomez-Rodriguez E.Y."/>
            <person name="Gruber S."/>
            <person name="Han C."/>
            <person name="Henrissat B."/>
            <person name="Hermosa R."/>
            <person name="Hernandez-Onate M."/>
            <person name="Karaffa L."/>
            <person name="Kosti I."/>
            <person name="Le Crom S."/>
            <person name="Lindquist E."/>
            <person name="Lucas S."/>
            <person name="Luebeck M."/>
            <person name="Luebeck P.S."/>
            <person name="Margeot A."/>
            <person name="Metz B."/>
            <person name="Misra M."/>
            <person name="Nevalainen H."/>
            <person name="Omann M."/>
            <person name="Packer N."/>
            <person name="Perrone G."/>
            <person name="Uresti-Rivera E.E."/>
            <person name="Salamov A."/>
            <person name="Schmoll M."/>
            <person name="Seiboth B."/>
            <person name="Shapiro H."/>
            <person name="Sukno S."/>
            <person name="Tamayo-Ramos J.A."/>
            <person name="Tisch D."/>
            <person name="Wiest A."/>
            <person name="Wilkinson H.H."/>
            <person name="Zhang M."/>
            <person name="Coutinho P.M."/>
            <person name="Kenerley C.M."/>
            <person name="Monte E."/>
            <person name="Baker S.E."/>
            <person name="Grigoriev I.V."/>
        </authorList>
    </citation>
    <scope>NUCLEOTIDE SEQUENCE [LARGE SCALE GENOMIC DNA]</scope>
    <source>
        <strain evidence="3">Gv29-8 / FGSC 10586</strain>
    </source>
</reference>
<evidence type="ECO:0000256" key="1">
    <source>
        <dbReference type="SAM" id="MobiDB-lite"/>
    </source>
</evidence>
<protein>
    <submittedName>
        <fullName evidence="2">Uncharacterized protein</fullName>
    </submittedName>
</protein>
<proteinExistence type="predicted"/>
<dbReference type="AlphaFoldDB" id="G9MFP4"/>
<dbReference type="RefSeq" id="XP_013961011.1">
    <property type="nucleotide sequence ID" value="XM_014105536.1"/>
</dbReference>
<dbReference type="VEuPathDB" id="FungiDB:TRIVIDRAFT_217405"/>
<sequence length="348" mass="39383">MAPHRVLLRGNGFYDVLVRGIDDGLYGVEDLADDFQNIRLGDSRATRRRLPVVNLDLDHDHLTDLLQDVLPEDRSRFYNYMSKRLIGLECISAIHKDDRDIRCHRWHGRNSGQDKDGLYEVEELVDGLESACLFLNKEATRSLHVVDLLKVDHDYLTALLQDALPDDHTHVYNYMSKRPLGLGCIGYEYGSLAWPQLWAAYAISTWQDSIDAFTEQLIHKWEWLSAHDNRQERRLPCLALEHGVSILESLHTGITGFIGQWNADSTGLVTLLIVLVTYRIASSREPDVHPLLLARQAGASAVRNESESTAYRCPAAPHSRPLNSGLDVKDPGASRWSRGRDGDIRNRG</sequence>
<evidence type="ECO:0000313" key="2">
    <source>
        <dbReference type="EMBL" id="EHK26791.1"/>
    </source>
</evidence>